<dbReference type="AlphaFoldDB" id="A0A0A0K983"/>
<dbReference type="CDD" id="cd20216">
    <property type="entry name" value="PFM_HFR-2-like"/>
    <property type="match status" value="1"/>
</dbReference>
<dbReference type="eggNOG" id="ENOG502QU8X">
    <property type="taxonomic scope" value="Eukaryota"/>
</dbReference>
<dbReference type="SUPFAM" id="SSF56973">
    <property type="entry name" value="Aerolisin/ETX pore-forming domain"/>
    <property type="match status" value="1"/>
</dbReference>
<evidence type="ECO:0000313" key="3">
    <source>
        <dbReference type="EMBL" id="KGN46330.1"/>
    </source>
</evidence>
<sequence>MNLFKGLGKAGTDILGGAVKGAGKIVETVGDVVEKAPVVGSVGTVVEGTGKAIENVGEATEDFGERVFEKEENKPEEGPKQSENYDDLMKQYEAELDRREEDYKEDVDDSIAGQDDEDDDDIDEAEKKLMKSDIDDSNYEEEEENEELTKVIPKNLSLKSIRNGKYLRYISESENADGLLRFSGKNIVGPYSKFSVHASKTKPGFFHIRCCYNNKFWVRLSEDSNYIAAVANEEEDDTSKWSCTLFEPIFVPEKTGLYYIRHVQLNTFLCMAEGDPSPYNDCLVARVEDITTIDENLVLLAVTDWDSIFILPKYVAFKSNNDRYLEPSGKYLKFSASSVEDPAVVFEIISMQDGYVRIKHVSSGKYWIRDPDWIWCDSIDINRDNPNTLFWPVKVDNNIVAFRNKGNNRFCKRLTTDGKTNCLNAAVGTITETARLEATEIVVARSVEDVEYRVNDARVYGKKILTVSKGVAINNTKVNDKISLKFRYEKKVERTWSSSVSSTFGIATKFKTKIPTVGSLKFELSLEVSSENTREETEKEKSFVETGETITIPAMSKVKFSAMVTQAYCDVPFSYTRRDTLKDGRQVTHRLEDGLFTGVTTYDYKFETEKVESL</sequence>
<dbReference type="OrthoDB" id="1577630at2759"/>
<feature type="domain" description="Agglutinin" evidence="2">
    <location>
        <begin position="150"/>
        <end position="294"/>
    </location>
</feature>
<reference evidence="3 4" key="1">
    <citation type="journal article" date="2009" name="Nat. Genet.">
        <title>The genome of the cucumber, Cucumis sativus L.</title>
        <authorList>
            <person name="Huang S."/>
            <person name="Li R."/>
            <person name="Zhang Z."/>
            <person name="Li L."/>
            <person name="Gu X."/>
            <person name="Fan W."/>
            <person name="Lucas W.J."/>
            <person name="Wang X."/>
            <person name="Xie B."/>
            <person name="Ni P."/>
            <person name="Ren Y."/>
            <person name="Zhu H."/>
            <person name="Li J."/>
            <person name="Lin K."/>
            <person name="Jin W."/>
            <person name="Fei Z."/>
            <person name="Li G."/>
            <person name="Staub J."/>
            <person name="Kilian A."/>
            <person name="van der Vossen E.A."/>
            <person name="Wu Y."/>
            <person name="Guo J."/>
            <person name="He J."/>
            <person name="Jia Z."/>
            <person name="Ren Y."/>
            <person name="Tian G."/>
            <person name="Lu Y."/>
            <person name="Ruan J."/>
            <person name="Qian W."/>
            <person name="Wang M."/>
            <person name="Huang Q."/>
            <person name="Li B."/>
            <person name="Xuan Z."/>
            <person name="Cao J."/>
            <person name="Asan"/>
            <person name="Wu Z."/>
            <person name="Zhang J."/>
            <person name="Cai Q."/>
            <person name="Bai Y."/>
            <person name="Zhao B."/>
            <person name="Han Y."/>
            <person name="Li Y."/>
            <person name="Li X."/>
            <person name="Wang S."/>
            <person name="Shi Q."/>
            <person name="Liu S."/>
            <person name="Cho W.K."/>
            <person name="Kim J.Y."/>
            <person name="Xu Y."/>
            <person name="Heller-Uszynska K."/>
            <person name="Miao H."/>
            <person name="Cheng Z."/>
            <person name="Zhang S."/>
            <person name="Wu J."/>
            <person name="Yang Y."/>
            <person name="Kang H."/>
            <person name="Li M."/>
            <person name="Liang H."/>
            <person name="Ren X."/>
            <person name="Shi Z."/>
            <person name="Wen M."/>
            <person name="Jian M."/>
            <person name="Yang H."/>
            <person name="Zhang G."/>
            <person name="Yang Z."/>
            <person name="Chen R."/>
            <person name="Liu S."/>
            <person name="Li J."/>
            <person name="Ma L."/>
            <person name="Liu H."/>
            <person name="Zhou Y."/>
            <person name="Zhao J."/>
            <person name="Fang X."/>
            <person name="Li G."/>
            <person name="Fang L."/>
            <person name="Li Y."/>
            <person name="Liu D."/>
            <person name="Zheng H."/>
            <person name="Zhang Y."/>
            <person name="Qin N."/>
            <person name="Li Z."/>
            <person name="Yang G."/>
            <person name="Yang S."/>
            <person name="Bolund L."/>
            <person name="Kristiansen K."/>
            <person name="Zheng H."/>
            <person name="Li S."/>
            <person name="Zhang X."/>
            <person name="Yang H."/>
            <person name="Wang J."/>
            <person name="Sun R."/>
            <person name="Zhang B."/>
            <person name="Jiang S."/>
            <person name="Wang J."/>
            <person name="Du Y."/>
            <person name="Li S."/>
        </authorList>
    </citation>
    <scope>NUCLEOTIDE SEQUENCE [LARGE SCALE GENOMIC DNA]</scope>
    <source>
        <strain evidence="4">cv. 9930</strain>
    </source>
</reference>
<dbReference type="SMART" id="SM00791">
    <property type="entry name" value="Agglutinin"/>
    <property type="match status" value="2"/>
</dbReference>
<dbReference type="EMBL" id="CM002927">
    <property type="protein sequence ID" value="KGN46330.1"/>
    <property type="molecule type" value="Genomic_DNA"/>
</dbReference>
<feature type="region of interest" description="Disordered" evidence="1">
    <location>
        <begin position="67"/>
        <end position="122"/>
    </location>
</feature>
<dbReference type="STRING" id="3659.A0A0A0K983"/>
<dbReference type="CDD" id="cd00257">
    <property type="entry name" value="beta-trefoil_FSCN-like"/>
    <property type="match status" value="1"/>
</dbReference>
<feature type="compositionally biased region" description="Basic and acidic residues" evidence="1">
    <location>
        <begin position="87"/>
        <end position="102"/>
    </location>
</feature>
<dbReference type="InterPro" id="IPR053237">
    <property type="entry name" value="Natterin_C"/>
</dbReference>
<evidence type="ECO:0000313" key="4">
    <source>
        <dbReference type="Proteomes" id="UP000029981"/>
    </source>
</evidence>
<dbReference type="Proteomes" id="UP000029981">
    <property type="component" value="Chromosome 6"/>
</dbReference>
<reference evidence="3 4" key="2">
    <citation type="journal article" date="2009" name="PLoS ONE">
        <title>An integrated genetic and cytogenetic map of the cucumber genome.</title>
        <authorList>
            <person name="Ren Y."/>
            <person name="Zhang Z."/>
            <person name="Liu J."/>
            <person name="Staub J.E."/>
            <person name="Han Y."/>
            <person name="Cheng Z."/>
            <person name="Li X."/>
            <person name="Lu J."/>
            <person name="Miao H."/>
            <person name="Kang H."/>
            <person name="Xie B."/>
            <person name="Gu X."/>
            <person name="Wang X."/>
            <person name="Du Y."/>
            <person name="Jin W."/>
            <person name="Huang S."/>
        </authorList>
    </citation>
    <scope>NUCLEOTIDE SEQUENCE [LARGE SCALE GENOMIC DNA]</scope>
    <source>
        <strain evidence="4">cv. 9930</strain>
    </source>
</reference>
<name>A0A0A0K983_CUCSA</name>
<dbReference type="PANTHER" id="PTHR39244:SF5">
    <property type="entry name" value="NATTERIN-3-LIKE"/>
    <property type="match status" value="1"/>
</dbReference>
<reference evidence="3 4" key="3">
    <citation type="journal article" date="2010" name="BMC Genomics">
        <title>Transcriptome sequencing and comparative analysis of cucumber flowers with different sex types.</title>
        <authorList>
            <person name="Guo S."/>
            <person name="Zheng Y."/>
            <person name="Joung J.G."/>
            <person name="Liu S."/>
            <person name="Zhang Z."/>
            <person name="Crasta O.R."/>
            <person name="Sobral B.W."/>
            <person name="Xu Y."/>
            <person name="Huang S."/>
            <person name="Fei Z."/>
        </authorList>
    </citation>
    <scope>NUCLEOTIDE SEQUENCE [LARGE SCALE GENOMIC DNA]</scope>
    <source>
        <strain evidence="4">cv. 9930</strain>
    </source>
</reference>
<dbReference type="OMA" id="RPNEEYW"/>
<dbReference type="Pfam" id="PF07468">
    <property type="entry name" value="Agglutinin"/>
    <property type="match status" value="2"/>
</dbReference>
<evidence type="ECO:0000259" key="2">
    <source>
        <dbReference type="SMART" id="SM00791"/>
    </source>
</evidence>
<reference evidence="3 4" key="4">
    <citation type="journal article" date="2011" name="BMC Genomics">
        <title>RNA-Seq improves annotation of protein-coding genes in the cucumber genome.</title>
        <authorList>
            <person name="Li Z."/>
            <person name="Zhang Z."/>
            <person name="Yan P."/>
            <person name="Huang S."/>
            <person name="Fei Z."/>
            <person name="Lin K."/>
        </authorList>
    </citation>
    <scope>NUCLEOTIDE SEQUENCE [LARGE SCALE GENOMIC DNA]</scope>
    <source>
        <strain evidence="4">cv. 9930</strain>
    </source>
</reference>
<feature type="compositionally biased region" description="Acidic residues" evidence="1">
    <location>
        <begin position="103"/>
        <end position="122"/>
    </location>
</feature>
<dbReference type="Gene3D" id="2.170.15.10">
    <property type="entry name" value="Proaerolysin, chain A, domain 3"/>
    <property type="match status" value="1"/>
</dbReference>
<protein>
    <recommendedName>
        <fullName evidence="2">Agglutinin domain-containing protein</fullName>
    </recommendedName>
</protein>
<keyword evidence="4" id="KW-1185">Reference proteome</keyword>
<dbReference type="Gene3D" id="2.80.10.50">
    <property type="match status" value="2"/>
</dbReference>
<organism evidence="3 4">
    <name type="scientific">Cucumis sativus</name>
    <name type="common">Cucumber</name>
    <dbReference type="NCBI Taxonomy" id="3659"/>
    <lineage>
        <taxon>Eukaryota</taxon>
        <taxon>Viridiplantae</taxon>
        <taxon>Streptophyta</taxon>
        <taxon>Embryophyta</taxon>
        <taxon>Tracheophyta</taxon>
        <taxon>Spermatophyta</taxon>
        <taxon>Magnoliopsida</taxon>
        <taxon>eudicotyledons</taxon>
        <taxon>Gunneridae</taxon>
        <taxon>Pentapetalae</taxon>
        <taxon>rosids</taxon>
        <taxon>fabids</taxon>
        <taxon>Cucurbitales</taxon>
        <taxon>Cucurbitaceae</taxon>
        <taxon>Benincaseae</taxon>
        <taxon>Cucumis</taxon>
    </lineage>
</organism>
<dbReference type="PANTHER" id="PTHR39244">
    <property type="entry name" value="NATTERIN-4"/>
    <property type="match status" value="1"/>
</dbReference>
<feature type="domain" description="Agglutinin" evidence="2">
    <location>
        <begin position="309"/>
        <end position="440"/>
    </location>
</feature>
<dbReference type="Gramene" id="KGN46330">
    <property type="protein sequence ID" value="KGN46330"/>
    <property type="gene ID" value="Csa_6G085120"/>
</dbReference>
<gene>
    <name evidence="3" type="ORF">Csa_6G085120</name>
</gene>
<accession>A0A0A0K983</accession>
<dbReference type="InterPro" id="IPR008998">
    <property type="entry name" value="Agglutinin"/>
</dbReference>
<dbReference type="InterPro" id="IPR036242">
    <property type="entry name" value="Agglutinin_dom_sf"/>
</dbReference>
<dbReference type="SUPFAM" id="SSF50382">
    <property type="entry name" value="Agglutinin"/>
    <property type="match status" value="2"/>
</dbReference>
<proteinExistence type="predicted"/>
<feature type="compositionally biased region" description="Basic and acidic residues" evidence="1">
    <location>
        <begin position="67"/>
        <end position="80"/>
    </location>
</feature>
<dbReference type="KEGG" id="csv:101212952"/>
<evidence type="ECO:0000256" key="1">
    <source>
        <dbReference type="SAM" id="MobiDB-lite"/>
    </source>
</evidence>